<dbReference type="EMBL" id="LR134479">
    <property type="protein sequence ID" value="VEI22920.1"/>
    <property type="molecule type" value="Genomic_DNA"/>
</dbReference>
<dbReference type="RefSeq" id="WP_126499962.1">
    <property type="nucleotide sequence ID" value="NZ_LR134479.1"/>
</dbReference>
<accession>A0A7Z9A3Q9</accession>
<evidence type="ECO:0008006" key="3">
    <source>
        <dbReference type="Google" id="ProtNLM"/>
    </source>
</evidence>
<dbReference type="Pfam" id="PF13665">
    <property type="entry name" value="Tox-PAAR-like"/>
    <property type="match status" value="1"/>
</dbReference>
<protein>
    <recommendedName>
        <fullName evidence="3">DUF4150 domain-containing protein</fullName>
    </recommendedName>
</protein>
<dbReference type="AlphaFoldDB" id="A0A7Z9A3Q9"/>
<organism evidence="1 2">
    <name type="scientific">Rothia aeria</name>
    <dbReference type="NCBI Taxonomy" id="172042"/>
    <lineage>
        <taxon>Bacteria</taxon>
        <taxon>Bacillati</taxon>
        <taxon>Actinomycetota</taxon>
        <taxon>Actinomycetes</taxon>
        <taxon>Micrococcales</taxon>
        <taxon>Micrococcaceae</taxon>
        <taxon>Rothia</taxon>
    </lineage>
</organism>
<proteinExistence type="predicted"/>
<reference evidence="1 2" key="1">
    <citation type="submission" date="2018-12" db="EMBL/GenBank/DDBJ databases">
        <authorList>
            <consortium name="Pathogen Informatics"/>
        </authorList>
    </citation>
    <scope>NUCLEOTIDE SEQUENCE [LARGE SCALE GENOMIC DNA]</scope>
    <source>
        <strain evidence="1 2">NCTC10207</strain>
    </source>
</reference>
<name>A0A7Z9A3Q9_9MICC</name>
<dbReference type="Proteomes" id="UP000282386">
    <property type="component" value="Chromosome"/>
</dbReference>
<evidence type="ECO:0000313" key="1">
    <source>
        <dbReference type="EMBL" id="VEI22920.1"/>
    </source>
</evidence>
<evidence type="ECO:0000313" key="2">
    <source>
        <dbReference type="Proteomes" id="UP000282386"/>
    </source>
</evidence>
<gene>
    <name evidence="1" type="ORF">NCTC10207_01014</name>
</gene>
<sequence>MAFNKIARKSSDFRVVFTLPDFCWPPPPAPPQVPPLPFPLFADLGNAKTVAKDVRLNRKPAFVFKASKTNRTTGDEPAVSGRKGVLSRTATKPAWPMLHSSSVKIRKRHIIRAGDMFHMNNKFKKKLPPKPCISCKAAAAAGRPVNPIYGLKFFGE</sequence>